<keyword evidence="3" id="KW-1185">Reference proteome</keyword>
<comment type="caution">
    <text evidence="2">The sequence shown here is derived from an EMBL/GenBank/DDBJ whole genome shotgun (WGS) entry which is preliminary data.</text>
</comment>
<evidence type="ECO:0000313" key="2">
    <source>
        <dbReference type="EMBL" id="KAH9327998.1"/>
    </source>
</evidence>
<dbReference type="AlphaFoldDB" id="A0AA38GT27"/>
<feature type="non-terminal residue" evidence="2">
    <location>
        <position position="128"/>
    </location>
</feature>
<dbReference type="Proteomes" id="UP000824469">
    <property type="component" value="Unassembled WGS sequence"/>
</dbReference>
<evidence type="ECO:0000313" key="3">
    <source>
        <dbReference type="Proteomes" id="UP000824469"/>
    </source>
</evidence>
<name>A0AA38GT27_TAXCH</name>
<sequence>QSSRWSKLEIGNIFHQLFEWGLQHQVRPSSTSLIESAMQEHESFIDYQKVKFKTQVMATILIVALLDPHKLYEMSPRLWHICRNNLLPLIAPIGMHLIGMHLRNNIPTTHKTSTDRERNHIAQTERKH</sequence>
<proteinExistence type="predicted"/>
<accession>A0AA38GT27</accession>
<protein>
    <submittedName>
        <fullName evidence="2">Uncharacterized protein</fullName>
    </submittedName>
</protein>
<organism evidence="2 3">
    <name type="scientific">Taxus chinensis</name>
    <name type="common">Chinese yew</name>
    <name type="synonym">Taxus wallichiana var. chinensis</name>
    <dbReference type="NCBI Taxonomy" id="29808"/>
    <lineage>
        <taxon>Eukaryota</taxon>
        <taxon>Viridiplantae</taxon>
        <taxon>Streptophyta</taxon>
        <taxon>Embryophyta</taxon>
        <taxon>Tracheophyta</taxon>
        <taxon>Spermatophyta</taxon>
        <taxon>Pinopsida</taxon>
        <taxon>Pinidae</taxon>
        <taxon>Conifers II</taxon>
        <taxon>Cupressales</taxon>
        <taxon>Taxaceae</taxon>
        <taxon>Taxus</taxon>
    </lineage>
</organism>
<evidence type="ECO:0000256" key="1">
    <source>
        <dbReference type="SAM" id="MobiDB-lite"/>
    </source>
</evidence>
<feature type="region of interest" description="Disordered" evidence="1">
    <location>
        <begin position="107"/>
        <end position="128"/>
    </location>
</feature>
<dbReference type="EMBL" id="JAHRHJ020000001">
    <property type="protein sequence ID" value="KAH9327998.1"/>
    <property type="molecule type" value="Genomic_DNA"/>
</dbReference>
<gene>
    <name evidence="2" type="ORF">KI387_000106</name>
</gene>
<feature type="non-terminal residue" evidence="2">
    <location>
        <position position="1"/>
    </location>
</feature>
<reference evidence="2 3" key="1">
    <citation type="journal article" date="2021" name="Nat. Plants">
        <title>The Taxus genome provides insights into paclitaxel biosynthesis.</title>
        <authorList>
            <person name="Xiong X."/>
            <person name="Gou J."/>
            <person name="Liao Q."/>
            <person name="Li Y."/>
            <person name="Zhou Q."/>
            <person name="Bi G."/>
            <person name="Li C."/>
            <person name="Du R."/>
            <person name="Wang X."/>
            <person name="Sun T."/>
            <person name="Guo L."/>
            <person name="Liang H."/>
            <person name="Lu P."/>
            <person name="Wu Y."/>
            <person name="Zhang Z."/>
            <person name="Ro D.K."/>
            <person name="Shang Y."/>
            <person name="Huang S."/>
            <person name="Yan J."/>
        </authorList>
    </citation>
    <scope>NUCLEOTIDE SEQUENCE [LARGE SCALE GENOMIC DNA]</scope>
    <source>
        <strain evidence="2">Ta-2019</strain>
    </source>
</reference>
<feature type="compositionally biased region" description="Basic and acidic residues" evidence="1">
    <location>
        <begin position="112"/>
        <end position="128"/>
    </location>
</feature>